<dbReference type="AlphaFoldDB" id="A0AAV4QCR7"/>
<feature type="region of interest" description="Disordered" evidence="1">
    <location>
        <begin position="82"/>
        <end position="111"/>
    </location>
</feature>
<protein>
    <submittedName>
        <fullName evidence="2">Uncharacterized protein</fullName>
    </submittedName>
</protein>
<comment type="caution">
    <text evidence="2">The sequence shown here is derived from an EMBL/GenBank/DDBJ whole genome shotgun (WGS) entry which is preliminary data.</text>
</comment>
<dbReference type="Proteomes" id="UP001054945">
    <property type="component" value="Unassembled WGS sequence"/>
</dbReference>
<organism evidence="2 3">
    <name type="scientific">Caerostris extrusa</name>
    <name type="common">Bark spider</name>
    <name type="synonym">Caerostris bankana</name>
    <dbReference type="NCBI Taxonomy" id="172846"/>
    <lineage>
        <taxon>Eukaryota</taxon>
        <taxon>Metazoa</taxon>
        <taxon>Ecdysozoa</taxon>
        <taxon>Arthropoda</taxon>
        <taxon>Chelicerata</taxon>
        <taxon>Arachnida</taxon>
        <taxon>Araneae</taxon>
        <taxon>Araneomorphae</taxon>
        <taxon>Entelegynae</taxon>
        <taxon>Araneoidea</taxon>
        <taxon>Araneidae</taxon>
        <taxon>Caerostris</taxon>
    </lineage>
</organism>
<reference evidence="2 3" key="1">
    <citation type="submission" date="2021-06" db="EMBL/GenBank/DDBJ databases">
        <title>Caerostris extrusa draft genome.</title>
        <authorList>
            <person name="Kono N."/>
            <person name="Arakawa K."/>
        </authorList>
    </citation>
    <scope>NUCLEOTIDE SEQUENCE [LARGE SCALE GENOMIC DNA]</scope>
</reference>
<name>A0AAV4QCR7_CAEEX</name>
<gene>
    <name evidence="2" type="ORF">CEXT_394101</name>
</gene>
<accession>A0AAV4QCR7</accession>
<sequence length="125" mass="14063">MSRDKATVLGYLLKRTFCVQATKVSLMSTSTADVSLGFLVNAVSNIRQQVIQTKKALNVRRQKRAENCNLFLLTPRGQLTYQTKQRSKKGGASESHASLSEKFVTKSSSDKSFLTDHFLLFREED</sequence>
<dbReference type="EMBL" id="BPLR01006050">
    <property type="protein sequence ID" value="GIY07117.1"/>
    <property type="molecule type" value="Genomic_DNA"/>
</dbReference>
<keyword evidence="3" id="KW-1185">Reference proteome</keyword>
<evidence type="ECO:0000313" key="2">
    <source>
        <dbReference type="EMBL" id="GIY07117.1"/>
    </source>
</evidence>
<evidence type="ECO:0000313" key="3">
    <source>
        <dbReference type="Proteomes" id="UP001054945"/>
    </source>
</evidence>
<evidence type="ECO:0000256" key="1">
    <source>
        <dbReference type="SAM" id="MobiDB-lite"/>
    </source>
</evidence>
<proteinExistence type="predicted"/>